<sequence>MKGVEFHDVFWPVAHRVEKLKIVACEALPHATASLAAVLENHHRIVNVSAPFLKAWRAPAHATPLYARLYTLKPLGKKKLSSRYLSHTTQHTRSTPGARCPRSCGRKHSQVARRRSHSYDDTVQGKTEKVYKFVVFSM</sequence>
<evidence type="ECO:0000256" key="1">
    <source>
        <dbReference type="SAM" id="MobiDB-lite"/>
    </source>
</evidence>
<organism evidence="2 3">
    <name type="scientific">Strongylus vulgaris</name>
    <name type="common">Blood worm</name>
    <dbReference type="NCBI Taxonomy" id="40348"/>
    <lineage>
        <taxon>Eukaryota</taxon>
        <taxon>Metazoa</taxon>
        <taxon>Ecdysozoa</taxon>
        <taxon>Nematoda</taxon>
        <taxon>Chromadorea</taxon>
        <taxon>Rhabditida</taxon>
        <taxon>Rhabditina</taxon>
        <taxon>Rhabditomorpha</taxon>
        <taxon>Strongyloidea</taxon>
        <taxon>Strongylidae</taxon>
        <taxon>Strongylus</taxon>
    </lineage>
</organism>
<gene>
    <name evidence="2" type="ORF">SVUK_LOCUS14248</name>
</gene>
<dbReference type="Proteomes" id="UP000270094">
    <property type="component" value="Unassembled WGS sequence"/>
</dbReference>
<evidence type="ECO:0000313" key="3">
    <source>
        <dbReference type="Proteomes" id="UP000270094"/>
    </source>
</evidence>
<feature type="region of interest" description="Disordered" evidence="1">
    <location>
        <begin position="86"/>
        <end position="121"/>
    </location>
</feature>
<dbReference type="AlphaFoldDB" id="A0A3P7J1B4"/>
<protein>
    <submittedName>
        <fullName evidence="2">Uncharacterized protein</fullName>
    </submittedName>
</protein>
<proteinExistence type="predicted"/>
<feature type="compositionally biased region" description="Basic residues" evidence="1">
    <location>
        <begin position="104"/>
        <end position="116"/>
    </location>
</feature>
<name>A0A3P7J1B4_STRVU</name>
<feature type="compositionally biased region" description="Polar residues" evidence="1">
    <location>
        <begin position="86"/>
        <end position="95"/>
    </location>
</feature>
<evidence type="ECO:0000313" key="2">
    <source>
        <dbReference type="EMBL" id="VDM79250.1"/>
    </source>
</evidence>
<accession>A0A3P7J1B4</accession>
<keyword evidence="3" id="KW-1185">Reference proteome</keyword>
<dbReference type="OrthoDB" id="586585at2759"/>
<dbReference type="EMBL" id="UYYB01104486">
    <property type="protein sequence ID" value="VDM79250.1"/>
    <property type="molecule type" value="Genomic_DNA"/>
</dbReference>
<reference evidence="2 3" key="1">
    <citation type="submission" date="2018-11" db="EMBL/GenBank/DDBJ databases">
        <authorList>
            <consortium name="Pathogen Informatics"/>
        </authorList>
    </citation>
    <scope>NUCLEOTIDE SEQUENCE [LARGE SCALE GENOMIC DNA]</scope>
</reference>